<dbReference type="PANTHER" id="PTHR16631:SF17">
    <property type="entry name" value="GLUCAN ENDO-1,3-BETA-GLUCOSIDASE BTGC"/>
    <property type="match status" value="1"/>
</dbReference>
<evidence type="ECO:0000256" key="3">
    <source>
        <dbReference type="ARBA" id="ARBA00022475"/>
    </source>
</evidence>
<evidence type="ECO:0000256" key="16">
    <source>
        <dbReference type="SAM" id="SignalP"/>
    </source>
</evidence>
<dbReference type="RefSeq" id="WP_132704563.1">
    <property type="nucleotide sequence ID" value="NZ_SMGI01000002.1"/>
</dbReference>
<evidence type="ECO:0000256" key="9">
    <source>
        <dbReference type="ARBA" id="ARBA00023180"/>
    </source>
</evidence>
<dbReference type="InterPro" id="IPR050732">
    <property type="entry name" value="Beta-glucan_modifiers"/>
</dbReference>
<dbReference type="Pfam" id="PF00332">
    <property type="entry name" value="Glyco_hydro_17"/>
    <property type="match status" value="1"/>
</dbReference>
<dbReference type="GO" id="GO:0000272">
    <property type="term" value="P:polysaccharide catabolic process"/>
    <property type="evidence" value="ECO:0007669"/>
    <property type="project" value="UniProtKB-KW"/>
</dbReference>
<evidence type="ECO:0000256" key="13">
    <source>
        <dbReference type="ARBA" id="ARBA00037649"/>
    </source>
</evidence>
<dbReference type="Gene3D" id="3.20.20.80">
    <property type="entry name" value="Glycosidases"/>
    <property type="match status" value="1"/>
</dbReference>
<evidence type="ECO:0000256" key="8">
    <source>
        <dbReference type="ARBA" id="ARBA00023136"/>
    </source>
</evidence>
<protein>
    <recommendedName>
        <fullName evidence="15">Endo-1,3-beta-glucanase btgC</fullName>
    </recommendedName>
    <alternativeName>
        <fullName evidence="14">Laminarinase btgC</fullName>
    </alternativeName>
</protein>
<keyword evidence="4" id="KW-0134">Cell wall</keyword>
<evidence type="ECO:0000256" key="5">
    <source>
        <dbReference type="ARBA" id="ARBA00022525"/>
    </source>
</evidence>
<keyword evidence="10" id="KW-0119">Carbohydrate metabolism</keyword>
<dbReference type="GO" id="GO:0005576">
    <property type="term" value="C:extracellular region"/>
    <property type="evidence" value="ECO:0007669"/>
    <property type="project" value="TreeGrafter"/>
</dbReference>
<evidence type="ECO:0000313" key="18">
    <source>
        <dbReference type="Proteomes" id="UP000295714"/>
    </source>
</evidence>
<evidence type="ECO:0000256" key="2">
    <source>
        <dbReference type="ARBA" id="ARBA00004236"/>
    </source>
</evidence>
<organism evidence="17 18">
    <name type="scientific">Winogradskyella wandonensis</name>
    <dbReference type="NCBI Taxonomy" id="1442586"/>
    <lineage>
        <taxon>Bacteria</taxon>
        <taxon>Pseudomonadati</taxon>
        <taxon>Bacteroidota</taxon>
        <taxon>Flavobacteriia</taxon>
        <taxon>Flavobacteriales</taxon>
        <taxon>Flavobacteriaceae</taxon>
        <taxon>Winogradskyella</taxon>
    </lineage>
</organism>
<evidence type="ECO:0000256" key="11">
    <source>
        <dbReference type="ARBA" id="ARBA00023316"/>
    </source>
</evidence>
<evidence type="ECO:0000256" key="10">
    <source>
        <dbReference type="ARBA" id="ARBA00023277"/>
    </source>
</evidence>
<proteinExistence type="predicted"/>
<comment type="function">
    <text evidence="13">Glucanases play a role in cell expansion during growth, in cell-cell fusion during mating, and in spore release during sporulation. This enzyme may be involved in beta-glucan degradation. Active on laminarin and lichenan.</text>
</comment>
<keyword evidence="7" id="KW-0378">Hydrolase</keyword>
<dbReference type="AlphaFoldDB" id="A0A4R1KSD8"/>
<dbReference type="GO" id="GO:0009986">
    <property type="term" value="C:cell surface"/>
    <property type="evidence" value="ECO:0007669"/>
    <property type="project" value="TreeGrafter"/>
</dbReference>
<dbReference type="InterPro" id="IPR017853">
    <property type="entry name" value="GH"/>
</dbReference>
<gene>
    <name evidence="17" type="ORF">DFQ05_1283</name>
</gene>
<evidence type="ECO:0000256" key="4">
    <source>
        <dbReference type="ARBA" id="ARBA00022512"/>
    </source>
</evidence>
<reference evidence="17 18" key="1">
    <citation type="journal article" date="2015" name="Stand. Genomic Sci.">
        <title>Genomic Encyclopedia of Bacterial and Archaeal Type Strains, Phase III: the genomes of soil and plant-associated and newly described type strains.</title>
        <authorList>
            <person name="Whitman W.B."/>
            <person name="Woyke T."/>
            <person name="Klenk H.P."/>
            <person name="Zhou Y."/>
            <person name="Lilburn T.G."/>
            <person name="Beck B.J."/>
            <person name="De Vos P."/>
            <person name="Vandamme P."/>
            <person name="Eisen J.A."/>
            <person name="Garrity G."/>
            <person name="Hugenholtz P."/>
            <person name="Kyrpides N.C."/>
        </authorList>
    </citation>
    <scope>NUCLEOTIDE SEQUENCE [LARGE SCALE GENOMIC DNA]</scope>
    <source>
        <strain evidence="17 18">CECT 8445</strain>
    </source>
</reference>
<keyword evidence="3" id="KW-1003">Cell membrane</keyword>
<keyword evidence="18" id="KW-1185">Reference proteome</keyword>
<dbReference type="GO" id="GO:0042973">
    <property type="term" value="F:glucan endo-1,3-beta-D-glucosidase activity"/>
    <property type="evidence" value="ECO:0007669"/>
    <property type="project" value="TreeGrafter"/>
</dbReference>
<evidence type="ECO:0000256" key="6">
    <source>
        <dbReference type="ARBA" id="ARBA00022729"/>
    </source>
</evidence>
<dbReference type="GO" id="GO:0005886">
    <property type="term" value="C:plasma membrane"/>
    <property type="evidence" value="ECO:0007669"/>
    <property type="project" value="UniProtKB-SubCell"/>
</dbReference>
<comment type="subcellular location">
    <subcellularLocation>
        <location evidence="2">Cell membrane</location>
    </subcellularLocation>
    <subcellularLocation>
        <location evidence="1">Secreted</location>
        <location evidence="1">Cell wall</location>
    </subcellularLocation>
</comment>
<feature type="signal peptide" evidence="16">
    <location>
        <begin position="1"/>
        <end position="21"/>
    </location>
</feature>
<dbReference type="GO" id="GO:0071555">
    <property type="term" value="P:cell wall organization"/>
    <property type="evidence" value="ECO:0007669"/>
    <property type="project" value="UniProtKB-KW"/>
</dbReference>
<evidence type="ECO:0000256" key="1">
    <source>
        <dbReference type="ARBA" id="ARBA00004191"/>
    </source>
</evidence>
<dbReference type="PANTHER" id="PTHR16631">
    <property type="entry name" value="GLUCAN 1,3-BETA-GLUCOSIDASE"/>
    <property type="match status" value="1"/>
</dbReference>
<keyword evidence="5" id="KW-0964">Secreted</keyword>
<dbReference type="PROSITE" id="PS51257">
    <property type="entry name" value="PROKAR_LIPOPROTEIN"/>
    <property type="match status" value="1"/>
</dbReference>
<dbReference type="InterPro" id="IPR000490">
    <property type="entry name" value="Glyco_hydro_17"/>
</dbReference>
<dbReference type="EMBL" id="SMGI01000002">
    <property type="protein sequence ID" value="TCK67507.1"/>
    <property type="molecule type" value="Genomic_DNA"/>
</dbReference>
<name>A0A4R1KSD8_9FLAO</name>
<comment type="caution">
    <text evidence="17">The sequence shown here is derived from an EMBL/GenBank/DDBJ whole genome shotgun (WGS) entry which is preliminary data.</text>
</comment>
<sequence length="430" mass="48667">MKKTVSIAIYVLFLAIVFSCNKTKTKSNQMQSKATVTAKDILGNPNYQAISYGGYRAKSRDSQPTIPQLKEDMKLLSAMGIKLIRTYNVQPKLPHAANILKAIKELKSEDPDFEMYVMLGAWIDCLNAWTDKTPNHNVESPNNKGEIERAVKLANQYPDIVKIIAVGNEAMVKWATSYYVQPDVILKWVKYLQDLKTEGKLPKDLWITSSDDFASWGGGDTSYHVKDLEELIKSVDYISMHTYPYHNTHYNPEFWGVPDAHRGMPDSTKIEMAMERALIFAQKQYDSVANYMKSLGVNKPIHIGETGWASVSNGLYGENGSRATDEYKQGLYYSLMREWTNRAGISCFYFEAFNEQWKDAKNPKGSENHFGLFTIDGKAKYPIWDLVDAGIFEGLTRDGNPVKKTYNGNKSALLKEVLVPPSQEEIMAPK</sequence>
<keyword evidence="9" id="KW-0325">Glycoprotein</keyword>
<feature type="chain" id="PRO_5020564105" description="Endo-1,3-beta-glucanase btgC" evidence="16">
    <location>
        <begin position="22"/>
        <end position="430"/>
    </location>
</feature>
<dbReference type="OrthoDB" id="9806824at2"/>
<dbReference type="Proteomes" id="UP000295714">
    <property type="component" value="Unassembled WGS sequence"/>
</dbReference>
<evidence type="ECO:0000256" key="12">
    <source>
        <dbReference type="ARBA" id="ARBA00023326"/>
    </source>
</evidence>
<accession>A0A4R1KSD8</accession>
<evidence type="ECO:0000256" key="15">
    <source>
        <dbReference type="ARBA" id="ARBA00043078"/>
    </source>
</evidence>
<keyword evidence="12" id="KW-0624">Polysaccharide degradation</keyword>
<keyword evidence="6 16" id="KW-0732">Signal</keyword>
<evidence type="ECO:0000313" key="17">
    <source>
        <dbReference type="EMBL" id="TCK67507.1"/>
    </source>
</evidence>
<dbReference type="SUPFAM" id="SSF51445">
    <property type="entry name" value="(Trans)glycosidases"/>
    <property type="match status" value="1"/>
</dbReference>
<evidence type="ECO:0000256" key="14">
    <source>
        <dbReference type="ARBA" id="ARBA00042373"/>
    </source>
</evidence>
<keyword evidence="8" id="KW-0472">Membrane</keyword>
<evidence type="ECO:0000256" key="7">
    <source>
        <dbReference type="ARBA" id="ARBA00022801"/>
    </source>
</evidence>
<keyword evidence="11" id="KW-0961">Cell wall biogenesis/degradation</keyword>